<sequence length="655" mass="72941">MDPPDQGNCHLHCNLLNTLQRTVNNTSEEVLHLQNQVKALFPSAKPSAETIMSNPFGFDLKEPLQQKVAASLLKLGRNHHELCIPSLVTSLQNIGWKVRMQNWSVSTIHSQLTIATSLPHCISTSGSSSALPTNIPQSATTSSTTHMAGTYAASSTPVISTQSNCPNSSEVTTSCSCCQDCIDALTLTNMLINHKLSRLNEICTTILDMLNTSVLQKSKLIQLLGNQCNNQISIHRQVSQLMISGFDGIYACSSVHSTQQHTLMSPNNFNLPSYTSSISAEQGLVRTSDLNNKSPVQLMLTNIQQSTSTEKTTVKHSNKHTPDNPPILIPQLPVQITIDTPESISPSPPVLTPQLPVQFTIDTPASISLPPPVLTPQVCTKSSFDFRNAKPSSCNYSKSLQSTLEEHMERFQKSEISNAYSILQDLASSQISTASMSPVLCRKRLFIGDDSDYVEQIKVTKRAHSSTNEPIYSLTDYPSLLAGMIVGHSSFKVTDDWPSYKSRQNMVNLWNIKPFYLKRSLNLYILHMYALYCGTEKPAYDVTSNRVSEEVLSEVLENNSSPTCFARDLVWRVLTLREVYQLHHGKDSFSIVMSAVKRATIDNFNISDNFWDTSCIDFIRKSNNYFFKNKLRSKVFQMFLRGNLPNVELSHDNSC</sequence>
<evidence type="ECO:0000313" key="3">
    <source>
        <dbReference type="Proteomes" id="UP000507470"/>
    </source>
</evidence>
<evidence type="ECO:0000313" key="2">
    <source>
        <dbReference type="EMBL" id="CAC5367035.1"/>
    </source>
</evidence>
<keyword evidence="3" id="KW-1185">Reference proteome</keyword>
<accession>A0A6J8AEG6</accession>
<feature type="region of interest" description="Disordered" evidence="1">
    <location>
        <begin position="306"/>
        <end position="329"/>
    </location>
</feature>
<dbReference type="EMBL" id="CACVKT020001353">
    <property type="protein sequence ID" value="CAC5367035.1"/>
    <property type="molecule type" value="Genomic_DNA"/>
</dbReference>
<gene>
    <name evidence="2" type="ORF">MCOR_7106</name>
</gene>
<reference evidence="2 3" key="1">
    <citation type="submission" date="2020-06" db="EMBL/GenBank/DDBJ databases">
        <authorList>
            <person name="Li R."/>
            <person name="Bekaert M."/>
        </authorList>
    </citation>
    <scope>NUCLEOTIDE SEQUENCE [LARGE SCALE GENOMIC DNA]</scope>
    <source>
        <strain evidence="3">wild</strain>
    </source>
</reference>
<dbReference type="OrthoDB" id="6072664at2759"/>
<name>A0A6J8AEG6_MYTCO</name>
<organism evidence="2 3">
    <name type="scientific">Mytilus coruscus</name>
    <name type="common">Sea mussel</name>
    <dbReference type="NCBI Taxonomy" id="42192"/>
    <lineage>
        <taxon>Eukaryota</taxon>
        <taxon>Metazoa</taxon>
        <taxon>Spiralia</taxon>
        <taxon>Lophotrochozoa</taxon>
        <taxon>Mollusca</taxon>
        <taxon>Bivalvia</taxon>
        <taxon>Autobranchia</taxon>
        <taxon>Pteriomorphia</taxon>
        <taxon>Mytilida</taxon>
        <taxon>Mytiloidea</taxon>
        <taxon>Mytilidae</taxon>
        <taxon>Mytilinae</taxon>
        <taxon>Mytilus</taxon>
    </lineage>
</organism>
<proteinExistence type="predicted"/>
<evidence type="ECO:0000256" key="1">
    <source>
        <dbReference type="SAM" id="MobiDB-lite"/>
    </source>
</evidence>
<dbReference type="Proteomes" id="UP000507470">
    <property type="component" value="Unassembled WGS sequence"/>
</dbReference>
<protein>
    <submittedName>
        <fullName evidence="2">Uncharacterized protein</fullName>
    </submittedName>
</protein>
<dbReference type="AlphaFoldDB" id="A0A6J8AEG6"/>